<accession>A0A9P6HJ83</accession>
<feature type="region of interest" description="Disordered" evidence="1">
    <location>
        <begin position="1"/>
        <end position="97"/>
    </location>
</feature>
<comment type="caution">
    <text evidence="2">The sequence shown here is derived from an EMBL/GenBank/DDBJ whole genome shotgun (WGS) entry which is preliminary data.</text>
</comment>
<dbReference type="Proteomes" id="UP000736335">
    <property type="component" value="Unassembled WGS sequence"/>
</dbReference>
<feature type="compositionally biased region" description="Basic and acidic residues" evidence="1">
    <location>
        <begin position="50"/>
        <end position="60"/>
    </location>
</feature>
<gene>
    <name evidence="2" type="ORF">BJ322DRAFT_1019753</name>
</gene>
<sequence>MSAASHLLASYSESQVKEHNVPTAENEGSRGGKQSGKRQPTPQDLETDREEVTPDSHSLEDVLAPVTARMSKDRPISASISPESHSQTKNPPSGSTWCGFTTCTTSRKPTLETPSPDIARGCVKVEPIPNRCSKSVKVEKNLVNLAIIDEGTSSGDEIQAPAEVSLSLLSEDECADPRAPLALDMEVLIASAKVKYTKEPSFQFFERVREVVALDDCTSQDDNDDNLVD</sequence>
<organism evidence="2 3">
    <name type="scientific">Thelephora terrestris</name>
    <dbReference type="NCBI Taxonomy" id="56493"/>
    <lineage>
        <taxon>Eukaryota</taxon>
        <taxon>Fungi</taxon>
        <taxon>Dikarya</taxon>
        <taxon>Basidiomycota</taxon>
        <taxon>Agaricomycotina</taxon>
        <taxon>Agaricomycetes</taxon>
        <taxon>Thelephorales</taxon>
        <taxon>Thelephoraceae</taxon>
        <taxon>Thelephora</taxon>
    </lineage>
</organism>
<dbReference type="EMBL" id="WIUZ02000005">
    <property type="protein sequence ID" value="KAF9787310.1"/>
    <property type="molecule type" value="Genomic_DNA"/>
</dbReference>
<protein>
    <submittedName>
        <fullName evidence="2">Uncharacterized protein</fullName>
    </submittedName>
</protein>
<proteinExistence type="predicted"/>
<evidence type="ECO:0000313" key="3">
    <source>
        <dbReference type="Proteomes" id="UP000736335"/>
    </source>
</evidence>
<keyword evidence="3" id="KW-1185">Reference proteome</keyword>
<name>A0A9P6HJ83_9AGAM</name>
<dbReference type="AlphaFoldDB" id="A0A9P6HJ83"/>
<reference evidence="2" key="1">
    <citation type="journal article" date="2020" name="Nat. Commun.">
        <title>Large-scale genome sequencing of mycorrhizal fungi provides insights into the early evolution of symbiotic traits.</title>
        <authorList>
            <person name="Miyauchi S."/>
            <person name="Kiss E."/>
            <person name="Kuo A."/>
            <person name="Drula E."/>
            <person name="Kohler A."/>
            <person name="Sanchez-Garcia M."/>
            <person name="Morin E."/>
            <person name="Andreopoulos B."/>
            <person name="Barry K.W."/>
            <person name="Bonito G."/>
            <person name="Buee M."/>
            <person name="Carver A."/>
            <person name="Chen C."/>
            <person name="Cichocki N."/>
            <person name="Clum A."/>
            <person name="Culley D."/>
            <person name="Crous P.W."/>
            <person name="Fauchery L."/>
            <person name="Girlanda M."/>
            <person name="Hayes R.D."/>
            <person name="Keri Z."/>
            <person name="LaButti K."/>
            <person name="Lipzen A."/>
            <person name="Lombard V."/>
            <person name="Magnuson J."/>
            <person name="Maillard F."/>
            <person name="Murat C."/>
            <person name="Nolan M."/>
            <person name="Ohm R.A."/>
            <person name="Pangilinan J."/>
            <person name="Pereira M.F."/>
            <person name="Perotto S."/>
            <person name="Peter M."/>
            <person name="Pfister S."/>
            <person name="Riley R."/>
            <person name="Sitrit Y."/>
            <person name="Stielow J.B."/>
            <person name="Szollosi G."/>
            <person name="Zifcakova L."/>
            <person name="Stursova M."/>
            <person name="Spatafora J.W."/>
            <person name="Tedersoo L."/>
            <person name="Vaario L.M."/>
            <person name="Yamada A."/>
            <person name="Yan M."/>
            <person name="Wang P."/>
            <person name="Xu J."/>
            <person name="Bruns T."/>
            <person name="Baldrian P."/>
            <person name="Vilgalys R."/>
            <person name="Dunand C."/>
            <person name="Henrissat B."/>
            <person name="Grigoriev I.V."/>
            <person name="Hibbett D."/>
            <person name="Nagy L.G."/>
            <person name="Martin F.M."/>
        </authorList>
    </citation>
    <scope>NUCLEOTIDE SEQUENCE</scope>
    <source>
        <strain evidence="2">UH-Tt-Lm1</strain>
    </source>
</reference>
<evidence type="ECO:0000313" key="2">
    <source>
        <dbReference type="EMBL" id="KAF9787310.1"/>
    </source>
</evidence>
<evidence type="ECO:0000256" key="1">
    <source>
        <dbReference type="SAM" id="MobiDB-lite"/>
    </source>
</evidence>
<feature type="compositionally biased region" description="Polar residues" evidence="1">
    <location>
        <begin position="78"/>
        <end position="97"/>
    </location>
</feature>
<reference evidence="2" key="2">
    <citation type="submission" date="2020-11" db="EMBL/GenBank/DDBJ databases">
        <authorList>
            <consortium name="DOE Joint Genome Institute"/>
            <person name="Kuo A."/>
            <person name="Miyauchi S."/>
            <person name="Kiss E."/>
            <person name="Drula E."/>
            <person name="Kohler A."/>
            <person name="Sanchez-Garcia M."/>
            <person name="Andreopoulos B."/>
            <person name="Barry K.W."/>
            <person name="Bonito G."/>
            <person name="Buee M."/>
            <person name="Carver A."/>
            <person name="Chen C."/>
            <person name="Cichocki N."/>
            <person name="Clum A."/>
            <person name="Culley D."/>
            <person name="Crous P.W."/>
            <person name="Fauchery L."/>
            <person name="Girlanda M."/>
            <person name="Hayes R."/>
            <person name="Keri Z."/>
            <person name="Labutti K."/>
            <person name="Lipzen A."/>
            <person name="Lombard V."/>
            <person name="Magnuson J."/>
            <person name="Maillard F."/>
            <person name="Morin E."/>
            <person name="Murat C."/>
            <person name="Nolan M."/>
            <person name="Ohm R."/>
            <person name="Pangilinan J."/>
            <person name="Pereira M."/>
            <person name="Perotto S."/>
            <person name="Peter M."/>
            <person name="Riley R."/>
            <person name="Sitrit Y."/>
            <person name="Stielow B."/>
            <person name="Szollosi G."/>
            <person name="Zifcakova L."/>
            <person name="Stursova M."/>
            <person name="Spatafora J.W."/>
            <person name="Tedersoo L."/>
            <person name="Vaario L.-M."/>
            <person name="Yamada A."/>
            <person name="Yan M."/>
            <person name="Wang P."/>
            <person name="Xu J."/>
            <person name="Bruns T."/>
            <person name="Baldrian P."/>
            <person name="Vilgalys R."/>
            <person name="Henrissat B."/>
            <person name="Grigoriev I.V."/>
            <person name="Hibbett D."/>
            <person name="Nagy L.G."/>
            <person name="Martin F.M."/>
        </authorList>
    </citation>
    <scope>NUCLEOTIDE SEQUENCE</scope>
    <source>
        <strain evidence="2">UH-Tt-Lm1</strain>
    </source>
</reference>